<dbReference type="SUPFAM" id="SSF53850">
    <property type="entry name" value="Periplasmic binding protein-like II"/>
    <property type="match status" value="1"/>
</dbReference>
<dbReference type="Gene3D" id="3.10.105.10">
    <property type="entry name" value="Dipeptide-binding Protein, Domain 3"/>
    <property type="match status" value="1"/>
</dbReference>
<dbReference type="Gene3D" id="3.90.76.10">
    <property type="entry name" value="Dipeptide-binding Protein, Domain 1"/>
    <property type="match status" value="1"/>
</dbReference>
<name>A0A5C4JIX6_9ACTN</name>
<keyword evidence="4" id="KW-1185">Reference proteome</keyword>
<reference evidence="3 4" key="1">
    <citation type="submission" date="2019-05" db="EMBL/GenBank/DDBJ databases">
        <title>Draft genome sequence of Actinomadura sp. 14C53.</title>
        <authorList>
            <person name="Saricaoglu S."/>
            <person name="Isik K."/>
        </authorList>
    </citation>
    <scope>NUCLEOTIDE SEQUENCE [LARGE SCALE GENOMIC DNA]</scope>
    <source>
        <strain evidence="3 4">14C53</strain>
    </source>
</reference>
<dbReference type="CDD" id="cd00995">
    <property type="entry name" value="PBP2_NikA_DppA_OppA_like"/>
    <property type="match status" value="1"/>
</dbReference>
<dbReference type="OrthoDB" id="9046151at2"/>
<proteinExistence type="predicted"/>
<dbReference type="PANTHER" id="PTHR30290:SF83">
    <property type="entry name" value="ABC TRANSPORTER SUBSTRATE-BINDING PROTEIN"/>
    <property type="match status" value="1"/>
</dbReference>
<dbReference type="InterPro" id="IPR000914">
    <property type="entry name" value="SBP_5_dom"/>
</dbReference>
<dbReference type="Gene3D" id="3.40.190.10">
    <property type="entry name" value="Periplasmic binding protein-like II"/>
    <property type="match status" value="1"/>
</dbReference>
<organism evidence="3 4">
    <name type="scientific">Actinomadura soli</name>
    <dbReference type="NCBI Taxonomy" id="2508997"/>
    <lineage>
        <taxon>Bacteria</taxon>
        <taxon>Bacillati</taxon>
        <taxon>Actinomycetota</taxon>
        <taxon>Actinomycetes</taxon>
        <taxon>Streptosporangiales</taxon>
        <taxon>Thermomonosporaceae</taxon>
        <taxon>Actinomadura</taxon>
    </lineage>
</organism>
<comment type="caution">
    <text evidence="3">The sequence shown here is derived from an EMBL/GenBank/DDBJ whole genome shotgun (WGS) entry which is preliminary data.</text>
</comment>
<dbReference type="GO" id="GO:0042597">
    <property type="term" value="C:periplasmic space"/>
    <property type="evidence" value="ECO:0007669"/>
    <property type="project" value="UniProtKB-ARBA"/>
</dbReference>
<feature type="domain" description="Solute-binding protein family 5" evidence="2">
    <location>
        <begin position="82"/>
        <end position="454"/>
    </location>
</feature>
<accession>A0A5C4JIX6</accession>
<dbReference type="PANTHER" id="PTHR30290">
    <property type="entry name" value="PERIPLASMIC BINDING COMPONENT OF ABC TRANSPORTER"/>
    <property type="match status" value="1"/>
</dbReference>
<dbReference type="GO" id="GO:1904680">
    <property type="term" value="F:peptide transmembrane transporter activity"/>
    <property type="evidence" value="ECO:0007669"/>
    <property type="project" value="TreeGrafter"/>
</dbReference>
<dbReference type="InterPro" id="IPR039424">
    <property type="entry name" value="SBP_5"/>
</dbReference>
<dbReference type="RefSeq" id="WP_138643689.1">
    <property type="nucleotide sequence ID" value="NZ_VCKW01000013.1"/>
</dbReference>
<sequence length="540" mass="59562">MRSSRAVRTAELPGSGVTDATTRDAATNDTTTRARESAIISYHGTEPENALIPGHTTESGGVKVIAALFRGLVSYDPVDAHPRNAVAESIETADSRIFTIRLKRGWTFHDGTPVTASSFVNAWNYTAHGPNMMQAASFLSHIEGFDEVNSPGSTVRELSGLKIIDDRTFAVTLSAPFSEFPVTLGCSAFFPLPDAFFEDREAFEAHPIGNGAFSFVSREREKNILLKRYDEYAGDDMPSIGGVDFRIYADLADAYHDVVADELDYLDVTPFWALEGDRYLKDLPNRTHDRTYLGIQTISFPLYDPRYADPRLRQAISMAIDRVKLIDKIFQGHQVPADGLVPPAISGRAENQGGELCAYSPGRARELFEACGFAGHIELTSNIDSPNRPWMEEICASVTETLGVPCRFVAIPTLGEFRRRLNAREMTAVFRSGWVADYPSIENFLSSIYRTGAADNVGGYSNPAVDALLSAAESAPTRERGWDLYQQAERAILRDMPTIPIWFQSTLSAWSTRLRDVQPNPFRELDLYSVTVAESGGDPG</sequence>
<feature type="region of interest" description="Disordered" evidence="1">
    <location>
        <begin position="1"/>
        <end position="34"/>
    </location>
</feature>
<dbReference type="GO" id="GO:0015833">
    <property type="term" value="P:peptide transport"/>
    <property type="evidence" value="ECO:0007669"/>
    <property type="project" value="TreeGrafter"/>
</dbReference>
<dbReference type="InterPro" id="IPR030678">
    <property type="entry name" value="Peptide/Ni-bd"/>
</dbReference>
<protein>
    <submittedName>
        <fullName evidence="3">ABC transporter substrate-binding protein</fullName>
    </submittedName>
</protein>
<dbReference type="AlphaFoldDB" id="A0A5C4JIX6"/>
<dbReference type="Proteomes" id="UP000309174">
    <property type="component" value="Unassembled WGS sequence"/>
</dbReference>
<dbReference type="Pfam" id="PF00496">
    <property type="entry name" value="SBP_bac_5"/>
    <property type="match status" value="1"/>
</dbReference>
<evidence type="ECO:0000313" key="4">
    <source>
        <dbReference type="Proteomes" id="UP000309174"/>
    </source>
</evidence>
<gene>
    <name evidence="3" type="ORF">ETD83_04105</name>
</gene>
<evidence type="ECO:0000313" key="3">
    <source>
        <dbReference type="EMBL" id="TMR06526.1"/>
    </source>
</evidence>
<feature type="compositionally biased region" description="Low complexity" evidence="1">
    <location>
        <begin position="18"/>
        <end position="31"/>
    </location>
</feature>
<evidence type="ECO:0000256" key="1">
    <source>
        <dbReference type="SAM" id="MobiDB-lite"/>
    </source>
</evidence>
<dbReference type="GO" id="GO:0043190">
    <property type="term" value="C:ATP-binding cassette (ABC) transporter complex"/>
    <property type="evidence" value="ECO:0007669"/>
    <property type="project" value="InterPro"/>
</dbReference>
<dbReference type="PIRSF" id="PIRSF002741">
    <property type="entry name" value="MppA"/>
    <property type="match status" value="1"/>
</dbReference>
<evidence type="ECO:0000259" key="2">
    <source>
        <dbReference type="Pfam" id="PF00496"/>
    </source>
</evidence>
<dbReference type="EMBL" id="VCKW01000013">
    <property type="protein sequence ID" value="TMR06526.1"/>
    <property type="molecule type" value="Genomic_DNA"/>
</dbReference>